<evidence type="ECO:0000256" key="2">
    <source>
        <dbReference type="ARBA" id="ARBA00022617"/>
    </source>
</evidence>
<dbReference type="GO" id="GO:0020037">
    <property type="term" value="F:heme binding"/>
    <property type="evidence" value="ECO:0007669"/>
    <property type="project" value="InterPro"/>
</dbReference>
<dbReference type="InterPro" id="IPR002403">
    <property type="entry name" value="Cyt_P450_E_grp-IV"/>
</dbReference>
<evidence type="ECO:0000256" key="1">
    <source>
        <dbReference type="ARBA" id="ARBA00010617"/>
    </source>
</evidence>
<keyword evidence="3 7" id="KW-0479">Metal-binding</keyword>
<dbReference type="GO" id="GO:0004497">
    <property type="term" value="F:monooxygenase activity"/>
    <property type="evidence" value="ECO:0007669"/>
    <property type="project" value="UniProtKB-KW"/>
</dbReference>
<dbReference type="PANTHER" id="PTHR24291:SF50">
    <property type="entry name" value="BIFUNCTIONAL ALBAFLAVENONE MONOOXYGENASE_TERPENE SYNTHASE"/>
    <property type="match status" value="1"/>
</dbReference>
<comment type="similarity">
    <text evidence="1 8">Belongs to the cytochrome P450 family.</text>
</comment>
<sequence>MATTSTFPPMNAPAIPTAPGALPVLGHALQLLRDPLGFVRGLPQHGELVRVRLGTHPVVVVCDPELTRRLLLDDRSFDKVGPIYQRSQDVVGDGLAGCPHSRHRRQRRLCQPSFHPHRIPEYAPHFTAAADQRIGAWQDGQLIDVSRELMTMTMRSSVSAMFAAELPTQVEQLLLTDLTTLLGGSFRQIVSPALLNQLPTRANQRYQLATERFGRTLREIIGHRRTDRTGPADLLSSLLGAVDPEDPDGQPVLTDHEISDQLRTFFVAGTETTAATLGWALHLLSRHPRVQSALQAEADAVPAGSPPTAADLPALRTTANVITETLRLYPPAWMLTRETTQPVELGGHAFPTATQVAWSPYLLHHRPDFYPEPERFDPDRWSERKPDRTTFLPFGSGPRKCIGDQFALTQATLALAMLAARWQFTPVAGPPVKPVAKSTLTPRGLRLRVTRR</sequence>
<dbReference type="Gene3D" id="1.10.630.10">
    <property type="entry name" value="Cytochrome P450"/>
    <property type="match status" value="1"/>
</dbReference>
<dbReference type="InterPro" id="IPR050196">
    <property type="entry name" value="Cytochrome_P450_Monoox"/>
</dbReference>
<dbReference type="InterPro" id="IPR001128">
    <property type="entry name" value="Cyt_P450"/>
</dbReference>
<dbReference type="Pfam" id="PF00067">
    <property type="entry name" value="p450"/>
    <property type="match status" value="1"/>
</dbReference>
<proteinExistence type="inferred from homology"/>
<accession>A0A540WCY7</accession>
<dbReference type="PRINTS" id="PR00465">
    <property type="entry name" value="EP450IV"/>
</dbReference>
<keyword evidence="5 7" id="KW-0408">Iron</keyword>
<reference evidence="9 10" key="1">
    <citation type="submission" date="2019-06" db="EMBL/GenBank/DDBJ databases">
        <title>Description of Kitasatospora acidophila sp. nov. isolated from pine grove soil, and reclassification of Streptomyces novaecaesareae to Kitasatospora novaeceasareae comb. nov.</title>
        <authorList>
            <person name="Kim M.J."/>
        </authorList>
    </citation>
    <scope>NUCLEOTIDE SEQUENCE [LARGE SCALE GENOMIC DNA]</scope>
    <source>
        <strain evidence="9 10">MMS16-CNU292</strain>
    </source>
</reference>
<feature type="binding site" description="axial binding residue" evidence="7">
    <location>
        <position position="401"/>
    </location>
    <ligand>
        <name>heme</name>
        <dbReference type="ChEBI" id="CHEBI:30413"/>
    </ligand>
    <ligandPart>
        <name>Fe</name>
        <dbReference type="ChEBI" id="CHEBI:18248"/>
    </ligandPart>
</feature>
<evidence type="ECO:0000313" key="10">
    <source>
        <dbReference type="Proteomes" id="UP000319103"/>
    </source>
</evidence>
<keyword evidence="2 7" id="KW-0349">Heme</keyword>
<evidence type="ECO:0000256" key="4">
    <source>
        <dbReference type="ARBA" id="ARBA00023002"/>
    </source>
</evidence>
<evidence type="ECO:0000256" key="5">
    <source>
        <dbReference type="ARBA" id="ARBA00023004"/>
    </source>
</evidence>
<comment type="caution">
    <text evidence="9">The sequence shown here is derived from an EMBL/GenBank/DDBJ whole genome shotgun (WGS) entry which is preliminary data.</text>
</comment>
<evidence type="ECO:0000313" key="9">
    <source>
        <dbReference type="EMBL" id="TQF06899.1"/>
    </source>
</evidence>
<evidence type="ECO:0000256" key="3">
    <source>
        <dbReference type="ARBA" id="ARBA00022723"/>
    </source>
</evidence>
<protein>
    <submittedName>
        <fullName evidence="9">Cytochrome P450</fullName>
    </submittedName>
</protein>
<dbReference type="AlphaFoldDB" id="A0A540WCY7"/>
<keyword evidence="10" id="KW-1185">Reference proteome</keyword>
<evidence type="ECO:0000256" key="8">
    <source>
        <dbReference type="RuleBase" id="RU000461"/>
    </source>
</evidence>
<gene>
    <name evidence="9" type="ORF">E6W39_37800</name>
</gene>
<dbReference type="SUPFAM" id="SSF48264">
    <property type="entry name" value="Cytochrome P450"/>
    <property type="match status" value="1"/>
</dbReference>
<name>A0A540WCY7_9ACTN</name>
<evidence type="ECO:0000256" key="6">
    <source>
        <dbReference type="ARBA" id="ARBA00023033"/>
    </source>
</evidence>
<dbReference type="PANTHER" id="PTHR24291">
    <property type="entry name" value="CYTOCHROME P450 FAMILY 4"/>
    <property type="match status" value="1"/>
</dbReference>
<dbReference type="InterPro" id="IPR017972">
    <property type="entry name" value="Cyt_P450_CS"/>
</dbReference>
<dbReference type="PRINTS" id="PR00385">
    <property type="entry name" value="P450"/>
</dbReference>
<dbReference type="EMBL" id="VIGB01000003">
    <property type="protein sequence ID" value="TQF06899.1"/>
    <property type="molecule type" value="Genomic_DNA"/>
</dbReference>
<dbReference type="GO" id="GO:0005506">
    <property type="term" value="F:iron ion binding"/>
    <property type="evidence" value="ECO:0007669"/>
    <property type="project" value="InterPro"/>
</dbReference>
<dbReference type="GO" id="GO:0016705">
    <property type="term" value="F:oxidoreductase activity, acting on paired donors, with incorporation or reduction of molecular oxygen"/>
    <property type="evidence" value="ECO:0007669"/>
    <property type="project" value="InterPro"/>
</dbReference>
<dbReference type="OrthoDB" id="4746309at2"/>
<dbReference type="PROSITE" id="PS00086">
    <property type="entry name" value="CYTOCHROME_P450"/>
    <property type="match status" value="1"/>
</dbReference>
<dbReference type="Proteomes" id="UP000319103">
    <property type="component" value="Unassembled WGS sequence"/>
</dbReference>
<keyword evidence="4 8" id="KW-0560">Oxidoreductase</keyword>
<evidence type="ECO:0000256" key="7">
    <source>
        <dbReference type="PIRSR" id="PIRSR602403-1"/>
    </source>
</evidence>
<organism evidence="9 10">
    <name type="scientific">Kitasatospora acidiphila</name>
    <dbReference type="NCBI Taxonomy" id="2567942"/>
    <lineage>
        <taxon>Bacteria</taxon>
        <taxon>Bacillati</taxon>
        <taxon>Actinomycetota</taxon>
        <taxon>Actinomycetes</taxon>
        <taxon>Kitasatosporales</taxon>
        <taxon>Streptomycetaceae</taxon>
        <taxon>Kitasatospora</taxon>
    </lineage>
</organism>
<dbReference type="InterPro" id="IPR036396">
    <property type="entry name" value="Cyt_P450_sf"/>
</dbReference>
<dbReference type="RefSeq" id="WP_141637305.1">
    <property type="nucleotide sequence ID" value="NZ_VIGB01000003.1"/>
</dbReference>
<keyword evidence="6 8" id="KW-0503">Monooxygenase</keyword>
<comment type="cofactor">
    <cofactor evidence="7">
        <name>heme</name>
        <dbReference type="ChEBI" id="CHEBI:30413"/>
    </cofactor>
</comment>